<sequence>MTRYKLTIAYDGTGFAGYQIQPAGRTVQGEIERCLAVMHKGGPVPVSASGRTDAGVHARGQVLHFDSSLAITPERWIKALNALLPADIRVLDAQEAESTFHARFSAVGKEYVYKLNTSRQGDVFQRNYASHFPYPLDAELLDAAIPHFLGTHDFTSFCSARSEVEDKVRTIHHLELLRDGADWTITIRGDGFLYNMVRIIVGTLLDVGQGKIEPGSISELLRARDRTKAGKTAPAHGLYLNRVFYEE</sequence>
<comment type="caution">
    <text evidence="4">Lacks conserved residue(s) required for the propagation of feature annotation.</text>
</comment>
<dbReference type="PIRSF" id="PIRSF001430">
    <property type="entry name" value="tRNA_psdUrid_synth"/>
    <property type="match status" value="1"/>
</dbReference>
<comment type="similarity">
    <text evidence="1 4 5">Belongs to the tRNA pseudouridine synthase TruA family.</text>
</comment>
<dbReference type="EMBL" id="JBHTCP010000045">
    <property type="protein sequence ID" value="MFC7372625.1"/>
    <property type="molecule type" value="Genomic_DNA"/>
</dbReference>
<evidence type="ECO:0000256" key="5">
    <source>
        <dbReference type="RuleBase" id="RU003792"/>
    </source>
</evidence>
<evidence type="ECO:0000256" key="3">
    <source>
        <dbReference type="ARBA" id="ARBA00023235"/>
    </source>
</evidence>
<comment type="catalytic activity">
    <reaction evidence="4 5">
        <text>uridine(38/39/40) in tRNA = pseudouridine(38/39/40) in tRNA</text>
        <dbReference type="Rhea" id="RHEA:22376"/>
        <dbReference type="Rhea" id="RHEA-COMP:10085"/>
        <dbReference type="Rhea" id="RHEA-COMP:10087"/>
        <dbReference type="ChEBI" id="CHEBI:65314"/>
        <dbReference type="ChEBI" id="CHEBI:65315"/>
        <dbReference type="EC" id="5.4.99.12"/>
    </reaction>
</comment>
<dbReference type="CDD" id="cd02570">
    <property type="entry name" value="PseudoU_synth_EcTruA"/>
    <property type="match status" value="1"/>
</dbReference>
<dbReference type="Gene3D" id="3.30.70.660">
    <property type="entry name" value="Pseudouridine synthase I, catalytic domain, C-terminal subdomain"/>
    <property type="match status" value="1"/>
</dbReference>
<dbReference type="SUPFAM" id="SSF55120">
    <property type="entry name" value="Pseudouridine synthase"/>
    <property type="match status" value="1"/>
</dbReference>
<dbReference type="GO" id="GO:0160147">
    <property type="term" value="F:tRNA pseudouridine(38-40) synthase activity"/>
    <property type="evidence" value="ECO:0007669"/>
    <property type="project" value="UniProtKB-EC"/>
</dbReference>
<name>A0ABW2NQF6_9BACL</name>
<evidence type="ECO:0000313" key="7">
    <source>
        <dbReference type="EMBL" id="MFC7372625.1"/>
    </source>
</evidence>
<dbReference type="Proteomes" id="UP001596549">
    <property type="component" value="Unassembled WGS sequence"/>
</dbReference>
<accession>A0ABW2NQF6</accession>
<feature type="domain" description="Pseudouridine synthase I TruA alpha/beta" evidence="6">
    <location>
        <begin position="144"/>
        <end position="246"/>
    </location>
</feature>
<evidence type="ECO:0000259" key="6">
    <source>
        <dbReference type="Pfam" id="PF01416"/>
    </source>
</evidence>
<dbReference type="InterPro" id="IPR020097">
    <property type="entry name" value="PsdUridine_synth_TruA_a/b_dom"/>
</dbReference>
<evidence type="ECO:0000256" key="1">
    <source>
        <dbReference type="ARBA" id="ARBA00009375"/>
    </source>
</evidence>
<dbReference type="NCBIfam" id="TIGR00071">
    <property type="entry name" value="hisT_truA"/>
    <property type="match status" value="1"/>
</dbReference>
<feature type="domain" description="Pseudouridine synthase I TruA alpha/beta" evidence="6">
    <location>
        <begin position="9"/>
        <end position="104"/>
    </location>
</feature>
<dbReference type="RefSeq" id="WP_379750206.1">
    <property type="nucleotide sequence ID" value="NZ_JBHTCP010000045.1"/>
</dbReference>
<dbReference type="Pfam" id="PF01416">
    <property type="entry name" value="PseudoU_synth_1"/>
    <property type="match status" value="2"/>
</dbReference>
<keyword evidence="2 4" id="KW-0819">tRNA processing</keyword>
<comment type="function">
    <text evidence="4">Formation of pseudouridine at positions 38, 39 and 40 in the anticodon stem and loop of transfer RNAs.</text>
</comment>
<comment type="caution">
    <text evidence="7">The sequence shown here is derived from an EMBL/GenBank/DDBJ whole genome shotgun (WGS) entry which is preliminary data.</text>
</comment>
<reference evidence="8" key="1">
    <citation type="journal article" date="2019" name="Int. J. Syst. Evol. Microbiol.">
        <title>The Global Catalogue of Microorganisms (GCM) 10K type strain sequencing project: providing services to taxonomists for standard genome sequencing and annotation.</title>
        <authorList>
            <consortium name="The Broad Institute Genomics Platform"/>
            <consortium name="The Broad Institute Genome Sequencing Center for Infectious Disease"/>
            <person name="Wu L."/>
            <person name="Ma J."/>
        </authorList>
    </citation>
    <scope>NUCLEOTIDE SEQUENCE [LARGE SCALE GENOMIC DNA]</scope>
    <source>
        <strain evidence="8">NBRC 106396</strain>
    </source>
</reference>
<protein>
    <recommendedName>
        <fullName evidence="4">tRNA pseudouridine synthase A</fullName>
        <ecNumber evidence="4">5.4.99.12</ecNumber>
    </recommendedName>
    <alternativeName>
        <fullName evidence="4">tRNA pseudouridine(38-40) synthase</fullName>
    </alternativeName>
    <alternativeName>
        <fullName evidence="4">tRNA pseudouridylate synthase I</fullName>
    </alternativeName>
    <alternativeName>
        <fullName evidence="4">tRNA-uridine isomerase I</fullName>
    </alternativeName>
</protein>
<evidence type="ECO:0000256" key="2">
    <source>
        <dbReference type="ARBA" id="ARBA00022694"/>
    </source>
</evidence>
<comment type="subunit">
    <text evidence="4">Homodimer.</text>
</comment>
<dbReference type="InterPro" id="IPR020095">
    <property type="entry name" value="PsdUridine_synth_TruA_C"/>
</dbReference>
<dbReference type="Gene3D" id="3.30.70.580">
    <property type="entry name" value="Pseudouridine synthase I, catalytic domain, N-terminal subdomain"/>
    <property type="match status" value="1"/>
</dbReference>
<dbReference type="InterPro" id="IPR020094">
    <property type="entry name" value="TruA/RsuA/RluB/E/F_N"/>
</dbReference>
<feature type="binding site" evidence="4">
    <location>
        <position position="111"/>
    </location>
    <ligand>
        <name>substrate</name>
    </ligand>
</feature>
<keyword evidence="3 4" id="KW-0413">Isomerase</keyword>
<keyword evidence="8" id="KW-1185">Reference proteome</keyword>
<proteinExistence type="inferred from homology"/>
<dbReference type="InterPro" id="IPR020103">
    <property type="entry name" value="PsdUridine_synth_cat_dom_sf"/>
</dbReference>
<organism evidence="7 8">
    <name type="scientific">Fictibacillus iocasae</name>
    <dbReference type="NCBI Taxonomy" id="2715437"/>
    <lineage>
        <taxon>Bacteria</taxon>
        <taxon>Bacillati</taxon>
        <taxon>Bacillota</taxon>
        <taxon>Bacilli</taxon>
        <taxon>Bacillales</taxon>
        <taxon>Fictibacillaceae</taxon>
        <taxon>Fictibacillus</taxon>
    </lineage>
</organism>
<evidence type="ECO:0000313" key="8">
    <source>
        <dbReference type="Proteomes" id="UP001596549"/>
    </source>
</evidence>
<dbReference type="PANTHER" id="PTHR11142">
    <property type="entry name" value="PSEUDOURIDYLATE SYNTHASE"/>
    <property type="match status" value="1"/>
</dbReference>
<gene>
    <name evidence="4 7" type="primary">truA</name>
    <name evidence="7" type="ORF">ACFQPF_13185</name>
</gene>
<dbReference type="EC" id="5.4.99.12" evidence="4"/>
<feature type="active site" description="Nucleophile" evidence="4">
    <location>
        <position position="53"/>
    </location>
</feature>
<evidence type="ECO:0000256" key="4">
    <source>
        <dbReference type="HAMAP-Rule" id="MF_00171"/>
    </source>
</evidence>
<dbReference type="PANTHER" id="PTHR11142:SF0">
    <property type="entry name" value="TRNA PSEUDOURIDINE SYNTHASE-LIKE 1"/>
    <property type="match status" value="1"/>
</dbReference>
<dbReference type="HAMAP" id="MF_00171">
    <property type="entry name" value="TruA"/>
    <property type="match status" value="1"/>
</dbReference>
<dbReference type="InterPro" id="IPR001406">
    <property type="entry name" value="PsdUridine_synth_TruA"/>
</dbReference>